<proteinExistence type="predicted"/>
<evidence type="ECO:0000313" key="2">
    <source>
        <dbReference type="Proteomes" id="UP001603857"/>
    </source>
</evidence>
<dbReference type="Proteomes" id="UP001603857">
    <property type="component" value="Unassembled WGS sequence"/>
</dbReference>
<keyword evidence="2" id="KW-1185">Reference proteome</keyword>
<dbReference type="AlphaFoldDB" id="A0ABD1N1R4"/>
<name>A0ABD1N1R4_9FABA</name>
<reference evidence="1 2" key="1">
    <citation type="submission" date="2024-08" db="EMBL/GenBank/DDBJ databases">
        <title>Insights into the chromosomal genome structure of Flemingia macrophylla.</title>
        <authorList>
            <person name="Ding Y."/>
            <person name="Zhao Y."/>
            <person name="Bi W."/>
            <person name="Wu M."/>
            <person name="Zhao G."/>
            <person name="Gong Y."/>
            <person name="Li W."/>
            <person name="Zhang P."/>
        </authorList>
    </citation>
    <scope>NUCLEOTIDE SEQUENCE [LARGE SCALE GENOMIC DNA]</scope>
    <source>
        <strain evidence="1">DYQJB</strain>
        <tissue evidence="1">Leaf</tissue>
    </source>
</reference>
<sequence>MCSISWYFTCLIKRQVANDNWKLEPNPIDKCIFNIIITRRVETNSWSGG</sequence>
<organism evidence="1 2">
    <name type="scientific">Flemingia macrophylla</name>
    <dbReference type="NCBI Taxonomy" id="520843"/>
    <lineage>
        <taxon>Eukaryota</taxon>
        <taxon>Viridiplantae</taxon>
        <taxon>Streptophyta</taxon>
        <taxon>Embryophyta</taxon>
        <taxon>Tracheophyta</taxon>
        <taxon>Spermatophyta</taxon>
        <taxon>Magnoliopsida</taxon>
        <taxon>eudicotyledons</taxon>
        <taxon>Gunneridae</taxon>
        <taxon>Pentapetalae</taxon>
        <taxon>rosids</taxon>
        <taxon>fabids</taxon>
        <taxon>Fabales</taxon>
        <taxon>Fabaceae</taxon>
        <taxon>Papilionoideae</taxon>
        <taxon>50 kb inversion clade</taxon>
        <taxon>NPAAA clade</taxon>
        <taxon>indigoferoid/millettioid clade</taxon>
        <taxon>Phaseoleae</taxon>
        <taxon>Flemingia</taxon>
    </lineage>
</organism>
<comment type="caution">
    <text evidence="1">The sequence shown here is derived from an EMBL/GenBank/DDBJ whole genome shotgun (WGS) entry which is preliminary data.</text>
</comment>
<protein>
    <submittedName>
        <fullName evidence="1">Uncharacterized protein</fullName>
    </submittedName>
</protein>
<evidence type="ECO:0000313" key="1">
    <source>
        <dbReference type="EMBL" id="KAL2342043.1"/>
    </source>
</evidence>
<gene>
    <name evidence="1" type="ORF">Fmac_009983</name>
</gene>
<accession>A0ABD1N1R4</accession>
<dbReference type="EMBL" id="JBGMDY010000003">
    <property type="protein sequence ID" value="KAL2342043.1"/>
    <property type="molecule type" value="Genomic_DNA"/>
</dbReference>